<sequence length="991" mass="111015">MAVGTQTTIIGAEEHLRCKLLSSTFKDAALRWYMNLPKNSISSCSDFHKKFVRQFAGSKHIQVTATSLFSIRQGVSKTLREYLARFSEATIKVSNPNQEMFVADFQNGLKAGHFNESLAQKPAESMQEIMKRAECYIKGDEKKEKAGTIEGEGLSEIQKEGHARPTRNTPRSTAPSTGGNHQAGRYRNSVGITPDDKGKETARVAVNTIAGGFAGGGESNSARKRMCVDFTDLNKACPKDPYPLPSIDRLIDGALGCKVLSFMDAYSGYNQIKMNLPNAPHTAFMPITATTSTNHDVDLEEILAEVRRYNMRLNPAKCSFGVQAGKFLGFMLTSRGIEANTDKCEKAFHFFSTLKKGERFTWTTQCEEAFHKLKEFLASPPILARPIQGTPLHLYLVVSENAMSSALVQKINGEERPIYFVSRTFRGAETRYQKIERLSLAVIVTARTLRQYFQSHKIVVKTNFPIKQVLKKPDLVGRMVAWSVELSEYDITFSPRGSIKSQVLADFVLEMTTPPDMASTQPWTLSVDGASNLWGSGAGIVLEGPDGVLIEQSLRFAFKTSNNQAEYEALIAGMKLAKEMEVSDLKAKSDSQLVTNQVSGEYQTKDPQLIRYLEKVRGLAEQFDNFELIHVPRDQNSRADLLSKLASTKKPGNNRTVIQETISKPSTEMAEVTPVVEQSDWRLPIIQYLKRDILPAEKEDAARIKKISPYYTLIGDKLYKRGFSSPLLLCVRSQGRDISGRHSYTRPRSMYEAVTNARGPFTASQGQVKFLLVAVDYFTKWVEAEPMATISFDKGIKNTFVSVENPQANGQAESANKVILRALKRKLARKEKSWSEHLPTILWSYHTTVHTSTGETPFKMVYGADTMIPVEINPPNWRRETLNAPGNETALKENMDVLEEVREMAHFKEFAAKQRATCKYNTRVIPRSFKEGDLVLKRPMGKDKGGKLTPNLEGPFWIQEAFGGGAYRLETLKGETLPRTWNVANLKFYFS</sequence>
<dbReference type="PANTHER" id="PTHR48475:SF2">
    <property type="entry name" value="RIBONUCLEASE H"/>
    <property type="match status" value="1"/>
</dbReference>
<dbReference type="InterPro" id="IPR043128">
    <property type="entry name" value="Rev_trsase/Diguanyl_cyclase"/>
</dbReference>
<dbReference type="InterPro" id="IPR043502">
    <property type="entry name" value="DNA/RNA_pol_sf"/>
</dbReference>
<name>A0A2Z6P1B0_TRISU</name>
<reference evidence="5" key="1">
    <citation type="journal article" date="2017" name="Front. Plant Sci.">
        <title>Climate Clever Clovers: New Paradigm to Reduce the Environmental Footprint of Ruminants by Breeding Low Methanogenic Forages Utilizing Haplotype Variation.</title>
        <authorList>
            <person name="Kaur P."/>
            <person name="Appels R."/>
            <person name="Bayer P.E."/>
            <person name="Keeble-Gagnere G."/>
            <person name="Wang J."/>
            <person name="Hirakawa H."/>
            <person name="Shirasawa K."/>
            <person name="Vercoe P."/>
            <person name="Stefanova K."/>
            <person name="Durmic Z."/>
            <person name="Nichols P."/>
            <person name="Revell C."/>
            <person name="Isobe S.N."/>
            <person name="Edwards D."/>
            <person name="Erskine W."/>
        </authorList>
    </citation>
    <scope>NUCLEOTIDE SEQUENCE [LARGE SCALE GENOMIC DNA]</scope>
    <source>
        <strain evidence="5">cv. Daliak</strain>
    </source>
</reference>
<feature type="region of interest" description="Disordered" evidence="1">
    <location>
        <begin position="146"/>
        <end position="198"/>
    </location>
</feature>
<evidence type="ECO:0000313" key="4">
    <source>
        <dbReference type="EMBL" id="GAU42950.1"/>
    </source>
</evidence>
<evidence type="ECO:0000256" key="1">
    <source>
        <dbReference type="SAM" id="MobiDB-lite"/>
    </source>
</evidence>
<dbReference type="InterPro" id="IPR041577">
    <property type="entry name" value="RT_RNaseH_2"/>
</dbReference>
<feature type="domain" description="RNase H type-1" evidence="2">
    <location>
        <begin position="519"/>
        <end position="648"/>
    </location>
</feature>
<dbReference type="PROSITE" id="PS50994">
    <property type="entry name" value="INTEGRASE"/>
    <property type="match status" value="1"/>
</dbReference>
<dbReference type="PANTHER" id="PTHR48475">
    <property type="entry name" value="RIBONUCLEASE H"/>
    <property type="match status" value="1"/>
</dbReference>
<dbReference type="Pfam" id="PF13456">
    <property type="entry name" value="RVT_3"/>
    <property type="match status" value="1"/>
</dbReference>
<evidence type="ECO:0000313" key="5">
    <source>
        <dbReference type="Proteomes" id="UP000242715"/>
    </source>
</evidence>
<organism evidence="4 5">
    <name type="scientific">Trifolium subterraneum</name>
    <name type="common">Subterranean clover</name>
    <dbReference type="NCBI Taxonomy" id="3900"/>
    <lineage>
        <taxon>Eukaryota</taxon>
        <taxon>Viridiplantae</taxon>
        <taxon>Streptophyta</taxon>
        <taxon>Embryophyta</taxon>
        <taxon>Tracheophyta</taxon>
        <taxon>Spermatophyta</taxon>
        <taxon>Magnoliopsida</taxon>
        <taxon>eudicotyledons</taxon>
        <taxon>Gunneridae</taxon>
        <taxon>Pentapetalae</taxon>
        <taxon>rosids</taxon>
        <taxon>fabids</taxon>
        <taxon>Fabales</taxon>
        <taxon>Fabaceae</taxon>
        <taxon>Papilionoideae</taxon>
        <taxon>50 kb inversion clade</taxon>
        <taxon>NPAAA clade</taxon>
        <taxon>Hologalegina</taxon>
        <taxon>IRL clade</taxon>
        <taxon>Trifolieae</taxon>
        <taxon>Trifolium</taxon>
    </lineage>
</organism>
<dbReference type="InterPro" id="IPR012337">
    <property type="entry name" value="RNaseH-like_sf"/>
</dbReference>
<dbReference type="GO" id="GO:0015074">
    <property type="term" value="P:DNA integration"/>
    <property type="evidence" value="ECO:0007669"/>
    <property type="project" value="InterPro"/>
</dbReference>
<dbReference type="Pfam" id="PF17919">
    <property type="entry name" value="RT_RNaseH_2"/>
    <property type="match status" value="1"/>
</dbReference>
<dbReference type="GO" id="GO:0004523">
    <property type="term" value="F:RNA-DNA hybrid ribonuclease activity"/>
    <property type="evidence" value="ECO:0007669"/>
    <property type="project" value="InterPro"/>
</dbReference>
<dbReference type="InterPro" id="IPR005162">
    <property type="entry name" value="Retrotrans_gag_dom"/>
</dbReference>
<feature type="domain" description="Integrase catalytic" evidence="3">
    <location>
        <begin position="705"/>
        <end position="865"/>
    </location>
</feature>
<accession>A0A2Z6P1B0</accession>
<dbReference type="InterPro" id="IPR002156">
    <property type="entry name" value="RNaseH_domain"/>
</dbReference>
<keyword evidence="5" id="KW-1185">Reference proteome</keyword>
<evidence type="ECO:0000259" key="3">
    <source>
        <dbReference type="PROSITE" id="PS50994"/>
    </source>
</evidence>
<gene>
    <name evidence="4" type="ORF">TSUD_142870</name>
</gene>
<dbReference type="InterPro" id="IPR036397">
    <property type="entry name" value="RNaseH_sf"/>
</dbReference>
<protein>
    <submittedName>
        <fullName evidence="4">Uncharacterized protein</fullName>
    </submittedName>
</protein>
<dbReference type="Pfam" id="PF03732">
    <property type="entry name" value="Retrotrans_gag"/>
    <property type="match status" value="1"/>
</dbReference>
<evidence type="ECO:0000259" key="2">
    <source>
        <dbReference type="PROSITE" id="PS50879"/>
    </source>
</evidence>
<feature type="compositionally biased region" description="Polar residues" evidence="1">
    <location>
        <begin position="166"/>
        <end position="180"/>
    </location>
</feature>
<dbReference type="CDD" id="cd01647">
    <property type="entry name" value="RT_LTR"/>
    <property type="match status" value="1"/>
</dbReference>
<dbReference type="PROSITE" id="PS50879">
    <property type="entry name" value="RNASE_H_1"/>
    <property type="match status" value="1"/>
</dbReference>
<dbReference type="OrthoDB" id="514193at2759"/>
<dbReference type="SUPFAM" id="SSF56672">
    <property type="entry name" value="DNA/RNA polymerases"/>
    <property type="match status" value="1"/>
</dbReference>
<dbReference type="Proteomes" id="UP000242715">
    <property type="component" value="Unassembled WGS sequence"/>
</dbReference>
<dbReference type="Gene3D" id="3.30.70.270">
    <property type="match status" value="3"/>
</dbReference>
<dbReference type="CDD" id="cd09279">
    <property type="entry name" value="RNase_HI_like"/>
    <property type="match status" value="1"/>
</dbReference>
<dbReference type="GO" id="GO:0003676">
    <property type="term" value="F:nucleic acid binding"/>
    <property type="evidence" value="ECO:0007669"/>
    <property type="project" value="InterPro"/>
</dbReference>
<dbReference type="Gene3D" id="3.30.420.10">
    <property type="entry name" value="Ribonuclease H-like superfamily/Ribonuclease H"/>
    <property type="match status" value="2"/>
</dbReference>
<dbReference type="AlphaFoldDB" id="A0A2Z6P1B0"/>
<dbReference type="Gene3D" id="3.10.10.10">
    <property type="entry name" value="HIV Type 1 Reverse Transcriptase, subunit A, domain 1"/>
    <property type="match status" value="1"/>
</dbReference>
<dbReference type="SUPFAM" id="SSF53098">
    <property type="entry name" value="Ribonuclease H-like"/>
    <property type="match status" value="2"/>
</dbReference>
<dbReference type="InterPro" id="IPR001584">
    <property type="entry name" value="Integrase_cat-core"/>
</dbReference>
<dbReference type="EMBL" id="DF973949">
    <property type="protein sequence ID" value="GAU42950.1"/>
    <property type="molecule type" value="Genomic_DNA"/>
</dbReference>
<proteinExistence type="predicted"/>